<accession>R0G101</accession>
<proteinExistence type="predicted"/>
<evidence type="ECO:0000313" key="1">
    <source>
        <dbReference type="EMBL" id="EOA29067.1"/>
    </source>
</evidence>
<organism evidence="1 2">
    <name type="scientific">Capsella rubella</name>
    <dbReference type="NCBI Taxonomy" id="81985"/>
    <lineage>
        <taxon>Eukaryota</taxon>
        <taxon>Viridiplantae</taxon>
        <taxon>Streptophyta</taxon>
        <taxon>Embryophyta</taxon>
        <taxon>Tracheophyta</taxon>
        <taxon>Spermatophyta</taxon>
        <taxon>Magnoliopsida</taxon>
        <taxon>eudicotyledons</taxon>
        <taxon>Gunneridae</taxon>
        <taxon>Pentapetalae</taxon>
        <taxon>rosids</taxon>
        <taxon>malvids</taxon>
        <taxon>Brassicales</taxon>
        <taxon>Brassicaceae</taxon>
        <taxon>Camelineae</taxon>
        <taxon>Capsella</taxon>
    </lineage>
</organism>
<dbReference type="EMBL" id="KB870808">
    <property type="protein sequence ID" value="EOA29067.1"/>
    <property type="molecule type" value="Genomic_DNA"/>
</dbReference>
<name>R0G101_9BRAS</name>
<sequence length="91" mass="10474">MGRWIDLTGPGSEWAKFWLAHSKLGVEAWGLSEGLDLLSPRSSVHLPLLTVEGSRAIAFRSHYDPISRLRLDHHLFCSLYFFFCRHFKQSS</sequence>
<dbReference type="AlphaFoldDB" id="R0G101"/>
<dbReference type="Proteomes" id="UP000029121">
    <property type="component" value="Unassembled WGS sequence"/>
</dbReference>
<reference evidence="2" key="1">
    <citation type="journal article" date="2013" name="Nat. Genet.">
        <title>The Capsella rubella genome and the genomic consequences of rapid mating system evolution.</title>
        <authorList>
            <person name="Slotte T."/>
            <person name="Hazzouri K.M."/>
            <person name="Agren J.A."/>
            <person name="Koenig D."/>
            <person name="Maumus F."/>
            <person name="Guo Y.L."/>
            <person name="Steige K."/>
            <person name="Platts A.E."/>
            <person name="Escobar J.S."/>
            <person name="Newman L.K."/>
            <person name="Wang W."/>
            <person name="Mandakova T."/>
            <person name="Vello E."/>
            <person name="Smith L.M."/>
            <person name="Henz S.R."/>
            <person name="Steffen J."/>
            <person name="Takuno S."/>
            <person name="Brandvain Y."/>
            <person name="Coop G."/>
            <person name="Andolfatto P."/>
            <person name="Hu T.T."/>
            <person name="Blanchette M."/>
            <person name="Clark R.M."/>
            <person name="Quesneville H."/>
            <person name="Nordborg M."/>
            <person name="Gaut B.S."/>
            <person name="Lysak M.A."/>
            <person name="Jenkins J."/>
            <person name="Grimwood J."/>
            <person name="Chapman J."/>
            <person name="Prochnik S."/>
            <person name="Shu S."/>
            <person name="Rokhsar D."/>
            <person name="Schmutz J."/>
            <person name="Weigel D."/>
            <person name="Wright S.I."/>
        </authorList>
    </citation>
    <scope>NUCLEOTIDE SEQUENCE [LARGE SCALE GENOMIC DNA]</scope>
    <source>
        <strain evidence="2">cv. Monte Gargano</strain>
    </source>
</reference>
<keyword evidence="2" id="KW-1185">Reference proteome</keyword>
<gene>
    <name evidence="1" type="ORF">CARUB_v10025323mg</name>
</gene>
<evidence type="ECO:0000313" key="2">
    <source>
        <dbReference type="Proteomes" id="UP000029121"/>
    </source>
</evidence>
<protein>
    <submittedName>
        <fullName evidence="1">Uncharacterized protein</fullName>
    </submittedName>
</protein>